<dbReference type="AlphaFoldDB" id="A0AAN9A9R4"/>
<proteinExistence type="predicted"/>
<keyword evidence="2" id="KW-1185">Reference proteome</keyword>
<gene>
    <name evidence="1" type="ORF">SK128_007434</name>
</gene>
<feature type="non-terminal residue" evidence="1">
    <location>
        <position position="1"/>
    </location>
</feature>
<evidence type="ECO:0000313" key="2">
    <source>
        <dbReference type="Proteomes" id="UP001381693"/>
    </source>
</evidence>
<dbReference type="Proteomes" id="UP001381693">
    <property type="component" value="Unassembled WGS sequence"/>
</dbReference>
<reference evidence="1 2" key="1">
    <citation type="submission" date="2023-11" db="EMBL/GenBank/DDBJ databases">
        <title>Halocaridina rubra genome assembly.</title>
        <authorList>
            <person name="Smith C."/>
        </authorList>
    </citation>
    <scope>NUCLEOTIDE SEQUENCE [LARGE SCALE GENOMIC DNA]</scope>
    <source>
        <strain evidence="1">EP-1</strain>
        <tissue evidence="1">Whole</tissue>
    </source>
</reference>
<comment type="caution">
    <text evidence="1">The sequence shown here is derived from an EMBL/GenBank/DDBJ whole genome shotgun (WGS) entry which is preliminary data.</text>
</comment>
<protein>
    <submittedName>
        <fullName evidence="1">Uncharacterized protein</fullName>
    </submittedName>
</protein>
<accession>A0AAN9A9R4</accession>
<dbReference type="EMBL" id="JAXCGZ010011347">
    <property type="protein sequence ID" value="KAK7075202.1"/>
    <property type="molecule type" value="Genomic_DNA"/>
</dbReference>
<sequence>VCFLRVIKDHQYQLDIVLGSHLGPGDSNEAVALVFLKLTSETNFFERTPKNYTSSPLSPSVQIVVVQKEEITYKFSQLTVATQ</sequence>
<organism evidence="1 2">
    <name type="scientific">Halocaridina rubra</name>
    <name type="common">Hawaiian red shrimp</name>
    <dbReference type="NCBI Taxonomy" id="373956"/>
    <lineage>
        <taxon>Eukaryota</taxon>
        <taxon>Metazoa</taxon>
        <taxon>Ecdysozoa</taxon>
        <taxon>Arthropoda</taxon>
        <taxon>Crustacea</taxon>
        <taxon>Multicrustacea</taxon>
        <taxon>Malacostraca</taxon>
        <taxon>Eumalacostraca</taxon>
        <taxon>Eucarida</taxon>
        <taxon>Decapoda</taxon>
        <taxon>Pleocyemata</taxon>
        <taxon>Caridea</taxon>
        <taxon>Atyoidea</taxon>
        <taxon>Atyidae</taxon>
        <taxon>Halocaridina</taxon>
    </lineage>
</organism>
<evidence type="ECO:0000313" key="1">
    <source>
        <dbReference type="EMBL" id="KAK7075202.1"/>
    </source>
</evidence>
<name>A0AAN9A9R4_HALRR</name>